<accession>A0A0A9AAR7</accession>
<organism evidence="1">
    <name type="scientific">Arundo donax</name>
    <name type="common">Giant reed</name>
    <name type="synonym">Donax arundinaceus</name>
    <dbReference type="NCBI Taxonomy" id="35708"/>
    <lineage>
        <taxon>Eukaryota</taxon>
        <taxon>Viridiplantae</taxon>
        <taxon>Streptophyta</taxon>
        <taxon>Embryophyta</taxon>
        <taxon>Tracheophyta</taxon>
        <taxon>Spermatophyta</taxon>
        <taxon>Magnoliopsida</taxon>
        <taxon>Liliopsida</taxon>
        <taxon>Poales</taxon>
        <taxon>Poaceae</taxon>
        <taxon>PACMAD clade</taxon>
        <taxon>Arundinoideae</taxon>
        <taxon>Arundineae</taxon>
        <taxon>Arundo</taxon>
    </lineage>
</organism>
<proteinExistence type="predicted"/>
<reference evidence="1" key="1">
    <citation type="submission" date="2014-09" db="EMBL/GenBank/DDBJ databases">
        <authorList>
            <person name="Magalhaes I.L.F."/>
            <person name="Oliveira U."/>
            <person name="Santos F.R."/>
            <person name="Vidigal T.H.D.A."/>
            <person name="Brescovit A.D."/>
            <person name="Santos A.J."/>
        </authorList>
    </citation>
    <scope>NUCLEOTIDE SEQUENCE</scope>
    <source>
        <tissue evidence="1">Shoot tissue taken approximately 20 cm above the soil surface</tissue>
    </source>
</reference>
<sequence>MQVAEDFTSA</sequence>
<evidence type="ECO:0000313" key="1">
    <source>
        <dbReference type="EMBL" id="JAD46080.1"/>
    </source>
</evidence>
<protein>
    <submittedName>
        <fullName evidence="1">Uncharacterized protein</fullName>
    </submittedName>
</protein>
<name>A0A0A9AAR7_ARUDO</name>
<dbReference type="EMBL" id="GBRH01251815">
    <property type="protein sequence ID" value="JAD46080.1"/>
    <property type="molecule type" value="Transcribed_RNA"/>
</dbReference>
<reference evidence="1" key="2">
    <citation type="journal article" date="2015" name="Data Brief">
        <title>Shoot transcriptome of the giant reed, Arundo donax.</title>
        <authorList>
            <person name="Barrero R.A."/>
            <person name="Guerrero F.D."/>
            <person name="Moolhuijzen P."/>
            <person name="Goolsby J.A."/>
            <person name="Tidwell J."/>
            <person name="Bellgard S.E."/>
            <person name="Bellgard M.I."/>
        </authorList>
    </citation>
    <scope>NUCLEOTIDE SEQUENCE</scope>
    <source>
        <tissue evidence="1">Shoot tissue taken approximately 20 cm above the soil surface</tissue>
    </source>
</reference>